<reference evidence="4 5" key="1">
    <citation type="submission" date="2023-08" db="EMBL/GenBank/DDBJ databases">
        <title>Microbacterium aquilitoris sp. nov. and Microbacterium gwkjibeachense sp. nov., isolated from beach.</title>
        <authorList>
            <person name="Lee S.D."/>
            <person name="Yang H."/>
            <person name="Kim I."/>
        </authorList>
    </citation>
    <scope>NUCLEOTIDE SEQUENCE [LARGE SCALE GENOMIC DNA]</scope>
    <source>
        <strain evidence="4 5">KSW4-11</strain>
    </source>
</reference>
<dbReference type="InterPro" id="IPR048254">
    <property type="entry name" value="CDP_ALCOHOL_P_TRANSF_CS"/>
</dbReference>
<dbReference type="Gene3D" id="1.20.120.1760">
    <property type="match status" value="1"/>
</dbReference>
<evidence type="ECO:0000256" key="3">
    <source>
        <dbReference type="SAM" id="Phobius"/>
    </source>
</evidence>
<keyword evidence="1 2" id="KW-0808">Transferase</keyword>
<evidence type="ECO:0000256" key="2">
    <source>
        <dbReference type="RuleBase" id="RU003750"/>
    </source>
</evidence>
<dbReference type="Pfam" id="PF01066">
    <property type="entry name" value="CDP-OH_P_transf"/>
    <property type="match status" value="1"/>
</dbReference>
<evidence type="ECO:0000256" key="1">
    <source>
        <dbReference type="ARBA" id="ARBA00022679"/>
    </source>
</evidence>
<comment type="caution">
    <text evidence="4">The sequence shown here is derived from an EMBL/GenBank/DDBJ whole genome shotgun (WGS) entry which is preliminary data.</text>
</comment>
<keyword evidence="3" id="KW-0472">Membrane</keyword>
<gene>
    <name evidence="4" type="ORF">Q9S71_03895</name>
</gene>
<feature type="transmembrane region" description="Helical" evidence="3">
    <location>
        <begin position="209"/>
        <end position="229"/>
    </location>
</feature>
<feature type="transmembrane region" description="Helical" evidence="3">
    <location>
        <begin position="71"/>
        <end position="89"/>
    </location>
</feature>
<organism evidence="4 5">
    <name type="scientific">Microbacterium gawkjiense</name>
    <dbReference type="NCBI Taxonomy" id="3067309"/>
    <lineage>
        <taxon>Bacteria</taxon>
        <taxon>Bacillati</taxon>
        <taxon>Actinomycetota</taxon>
        <taxon>Actinomycetes</taxon>
        <taxon>Micrococcales</taxon>
        <taxon>Microbacteriaceae</taxon>
        <taxon>Microbacterium</taxon>
    </lineage>
</organism>
<feature type="transmembrane region" description="Helical" evidence="3">
    <location>
        <begin position="139"/>
        <end position="161"/>
    </location>
</feature>
<dbReference type="InterPro" id="IPR000462">
    <property type="entry name" value="CDP-OH_P_trans"/>
</dbReference>
<evidence type="ECO:0000313" key="4">
    <source>
        <dbReference type="EMBL" id="MDT3315957.1"/>
    </source>
</evidence>
<accession>A0ABU3G811</accession>
<evidence type="ECO:0000313" key="5">
    <source>
        <dbReference type="Proteomes" id="UP001251849"/>
    </source>
</evidence>
<dbReference type="EMBL" id="JAUZVV010000001">
    <property type="protein sequence ID" value="MDT3315957.1"/>
    <property type="molecule type" value="Genomic_DNA"/>
</dbReference>
<comment type="similarity">
    <text evidence="2">Belongs to the CDP-alcohol phosphatidyltransferase class-I family.</text>
</comment>
<dbReference type="InterPro" id="IPR043130">
    <property type="entry name" value="CDP-OH_PTrfase_TM_dom"/>
</dbReference>
<feature type="transmembrane region" description="Helical" evidence="3">
    <location>
        <begin position="182"/>
        <end position="203"/>
    </location>
</feature>
<keyword evidence="3" id="KW-0812">Transmembrane</keyword>
<proteinExistence type="inferred from homology"/>
<keyword evidence="3" id="KW-1133">Transmembrane helix</keyword>
<name>A0ABU3G811_9MICO</name>
<dbReference type="PROSITE" id="PS00379">
    <property type="entry name" value="CDP_ALCOHOL_P_TRANSF"/>
    <property type="match status" value="1"/>
</dbReference>
<sequence>MSAFGDSYGRLAAAQKGHARGAPAYSVYINRRIGRALAAAAHQWGITPDGATGISALHTFGALVLLVVAPAQWWTGCLVAALLVLGYAWDSADGQLARLRGGGSLAGEWLDHFVDAFKTASLHLCVLVALWWHTDARDTLWLVVPLAYCVVAVVTFFGMLLNDLLKGKKGVPSTHARGGGTALRSLVLVPTDFGLLCLVFVLWGAPPFFLAAYTLLLVANAVFLAAAAVKWHREIRALDVATPDEPAVPAAGVPAP</sequence>
<dbReference type="RefSeq" id="WP_311860629.1">
    <property type="nucleotide sequence ID" value="NZ_JAUZVV010000001.1"/>
</dbReference>
<protein>
    <submittedName>
        <fullName evidence="4">CDP-alcohol phosphatidyltransferase family protein</fullName>
    </submittedName>
</protein>
<dbReference type="Proteomes" id="UP001251849">
    <property type="component" value="Unassembled WGS sequence"/>
</dbReference>
<keyword evidence="5" id="KW-1185">Reference proteome</keyword>